<keyword evidence="2" id="KW-0639">Primosome</keyword>
<keyword evidence="4" id="KW-0547">Nucleotide-binding</keyword>
<evidence type="ECO:0000256" key="1">
    <source>
        <dbReference type="ARBA" id="ARBA00008428"/>
    </source>
</evidence>
<proteinExistence type="inferred from homology"/>
<reference evidence="13 14" key="1">
    <citation type="journal article" date="2023" name="Antonie Van Leeuwenhoek">
        <title>Mesoterricola silvestris gen. nov., sp. nov., Mesoterricola sediminis sp. nov., Geothrix oryzae sp. nov., Geothrix edaphica sp. nov., Geothrix rubra sp. nov., and Geothrix limicola sp. nov., six novel members of Acidobacteriota isolated from soils.</title>
        <authorList>
            <person name="Itoh H."/>
            <person name="Sugisawa Y."/>
            <person name="Mise K."/>
            <person name="Xu Z."/>
            <person name="Kuniyasu M."/>
            <person name="Ushijima N."/>
            <person name="Kawano K."/>
            <person name="Kobayashi E."/>
            <person name="Shiratori Y."/>
            <person name="Masuda Y."/>
            <person name="Senoo K."/>
        </authorList>
    </citation>
    <scope>NUCLEOTIDE SEQUENCE [LARGE SCALE GENOMIC DNA]</scope>
    <source>
        <strain evidence="13 14">Red803</strain>
    </source>
</reference>
<feature type="domain" description="SF4 helicase" evidence="12">
    <location>
        <begin position="179"/>
        <end position="454"/>
    </location>
</feature>
<dbReference type="SUPFAM" id="SSF48024">
    <property type="entry name" value="N-terminal domain of DnaB helicase"/>
    <property type="match status" value="1"/>
</dbReference>
<keyword evidence="7" id="KW-0067">ATP-binding</keyword>
<dbReference type="SUPFAM" id="SSF52540">
    <property type="entry name" value="P-loop containing nucleoside triphosphate hydrolases"/>
    <property type="match status" value="1"/>
</dbReference>
<name>A0ABQ5Q4E0_9BACT</name>
<comment type="similarity">
    <text evidence="1">Belongs to the helicase family. DnaB subfamily.</text>
</comment>
<dbReference type="InterPro" id="IPR027417">
    <property type="entry name" value="P-loop_NTPase"/>
</dbReference>
<evidence type="ECO:0000256" key="6">
    <source>
        <dbReference type="ARBA" id="ARBA00022806"/>
    </source>
</evidence>
<keyword evidence="9" id="KW-0413">Isomerase</keyword>
<dbReference type="InterPro" id="IPR016136">
    <property type="entry name" value="DNA_helicase_N/primase_C"/>
</dbReference>
<evidence type="ECO:0000256" key="8">
    <source>
        <dbReference type="ARBA" id="ARBA00023125"/>
    </source>
</evidence>
<gene>
    <name evidence="13" type="ORF">GETHPA_08340</name>
</gene>
<dbReference type="EMBL" id="BSDD01000001">
    <property type="protein sequence ID" value="GLH69301.1"/>
    <property type="molecule type" value="Genomic_DNA"/>
</dbReference>
<dbReference type="InterPro" id="IPR007693">
    <property type="entry name" value="DNA_helicase_DnaB-like_N"/>
</dbReference>
<dbReference type="InterPro" id="IPR036185">
    <property type="entry name" value="DNA_heli_DnaB-like_N_sf"/>
</dbReference>
<dbReference type="Gene3D" id="3.40.50.300">
    <property type="entry name" value="P-loop containing nucleotide triphosphate hydrolases"/>
    <property type="match status" value="1"/>
</dbReference>
<keyword evidence="14" id="KW-1185">Reference proteome</keyword>
<keyword evidence="5" id="KW-0378">Hydrolase</keyword>
<evidence type="ECO:0000256" key="4">
    <source>
        <dbReference type="ARBA" id="ARBA00022741"/>
    </source>
</evidence>
<dbReference type="PANTHER" id="PTHR30153:SF2">
    <property type="entry name" value="REPLICATIVE DNA HELICASE"/>
    <property type="match status" value="1"/>
</dbReference>
<dbReference type="Proteomes" id="UP001165089">
    <property type="component" value="Unassembled WGS sequence"/>
</dbReference>
<evidence type="ECO:0000256" key="10">
    <source>
        <dbReference type="ARBA" id="ARBA00044969"/>
    </source>
</evidence>
<dbReference type="Gene3D" id="1.10.860.10">
    <property type="entry name" value="DNAb Helicase, Chain A"/>
    <property type="match status" value="1"/>
</dbReference>
<dbReference type="InterPro" id="IPR007694">
    <property type="entry name" value="DNA_helicase_DnaB-like_C"/>
</dbReference>
<evidence type="ECO:0000256" key="3">
    <source>
        <dbReference type="ARBA" id="ARBA00022705"/>
    </source>
</evidence>
<protein>
    <recommendedName>
        <fullName evidence="10">DNA 5'-3' helicase</fullName>
        <ecNumber evidence="10">5.6.2.3</ecNumber>
    </recommendedName>
</protein>
<evidence type="ECO:0000313" key="14">
    <source>
        <dbReference type="Proteomes" id="UP001165089"/>
    </source>
</evidence>
<evidence type="ECO:0000256" key="2">
    <source>
        <dbReference type="ARBA" id="ARBA00022515"/>
    </source>
</evidence>
<comment type="catalytic activity">
    <reaction evidence="11">
        <text>ATP + H2O = ADP + phosphate + H(+)</text>
        <dbReference type="Rhea" id="RHEA:13065"/>
        <dbReference type="ChEBI" id="CHEBI:15377"/>
        <dbReference type="ChEBI" id="CHEBI:15378"/>
        <dbReference type="ChEBI" id="CHEBI:30616"/>
        <dbReference type="ChEBI" id="CHEBI:43474"/>
        <dbReference type="ChEBI" id="CHEBI:456216"/>
        <dbReference type="EC" id="5.6.2.3"/>
    </reaction>
</comment>
<dbReference type="PROSITE" id="PS51199">
    <property type="entry name" value="SF4_HELICASE"/>
    <property type="match status" value="1"/>
</dbReference>
<evidence type="ECO:0000313" key="13">
    <source>
        <dbReference type="EMBL" id="GLH69301.1"/>
    </source>
</evidence>
<evidence type="ECO:0000256" key="7">
    <source>
        <dbReference type="ARBA" id="ARBA00022840"/>
    </source>
</evidence>
<dbReference type="PANTHER" id="PTHR30153">
    <property type="entry name" value="REPLICATIVE DNA HELICASE DNAB"/>
    <property type="match status" value="1"/>
</dbReference>
<keyword evidence="6 13" id="KW-0347">Helicase</keyword>
<evidence type="ECO:0000256" key="5">
    <source>
        <dbReference type="ARBA" id="ARBA00022801"/>
    </source>
</evidence>
<dbReference type="Pfam" id="PF03796">
    <property type="entry name" value="DnaB_C"/>
    <property type="match status" value="1"/>
</dbReference>
<evidence type="ECO:0000259" key="12">
    <source>
        <dbReference type="PROSITE" id="PS51199"/>
    </source>
</evidence>
<accession>A0ABQ5Q4E0</accession>
<keyword evidence="3" id="KW-0235">DNA replication</keyword>
<dbReference type="Pfam" id="PF00772">
    <property type="entry name" value="DnaB"/>
    <property type="match status" value="1"/>
</dbReference>
<dbReference type="RefSeq" id="WP_285723244.1">
    <property type="nucleotide sequence ID" value="NZ_BSDD01000001.1"/>
</dbReference>
<dbReference type="CDD" id="cd00984">
    <property type="entry name" value="DnaB_C"/>
    <property type="match status" value="1"/>
</dbReference>
<comment type="caution">
    <text evidence="13">The sequence shown here is derived from an EMBL/GenBank/DDBJ whole genome shotgun (WGS) entry which is preliminary data.</text>
</comment>
<evidence type="ECO:0000256" key="11">
    <source>
        <dbReference type="ARBA" id="ARBA00048954"/>
    </source>
</evidence>
<keyword evidence="8" id="KW-0238">DNA-binding</keyword>
<sequence length="458" mass="50172">MADWLPERLPEDIDAERSFLATCCAPGAEMLASEVVFTLSEEDFVHPAHRAVFRALRSLLEAQVEVNALTLKDALDQDDSLNRVGGYPGLVELLAGEDVGRPQVLADVIRRKAKLRRLVHLGAQLVRQAAEEDETPEVLTDQTAQSLFQLAQGDAKTRGLLPIGSVADDAMERLQDRLEGRLSPGVRVGFSRFDELTQGFQPGNLIVLAARPGIGKTALALNWILRAAQGRDGRDGTCGAFFSLEMSHEEVFLRLLSAHSQTNMKDIQAGRAAGHMQTLLQARDELAALPIYICDQASITVPQIQNMVVKQGSQSNRRVEFVIVDYLQLLSSPEGSRGAKQNEAVRIGEISRGLKLMAKDFGIPVVVLSQLNREVEHRTGGRPQLSDLRDSGAIEQDADMVAFIHRKMVATAADAEPDPTAELIVAKHRNGPTAIIQLHFQGEHATYREMVRETGGYA</sequence>
<dbReference type="EC" id="5.6.2.3" evidence="10"/>
<evidence type="ECO:0000256" key="9">
    <source>
        <dbReference type="ARBA" id="ARBA00023235"/>
    </source>
</evidence>
<dbReference type="GO" id="GO:0004386">
    <property type="term" value="F:helicase activity"/>
    <property type="evidence" value="ECO:0007669"/>
    <property type="project" value="UniProtKB-KW"/>
</dbReference>
<organism evidence="13 14">
    <name type="scientific">Geothrix rubra</name>
    <dbReference type="NCBI Taxonomy" id="2927977"/>
    <lineage>
        <taxon>Bacteria</taxon>
        <taxon>Pseudomonadati</taxon>
        <taxon>Acidobacteriota</taxon>
        <taxon>Holophagae</taxon>
        <taxon>Holophagales</taxon>
        <taxon>Holophagaceae</taxon>
        <taxon>Geothrix</taxon>
    </lineage>
</organism>